<evidence type="ECO:0000256" key="1">
    <source>
        <dbReference type="SAM" id="MobiDB-lite"/>
    </source>
</evidence>
<sequence length="111" mass="12068">MQQAEGRGADRGQGAPLLSILFGGERGDPEYGAAESSRSAAATGRLCDRAITATQITKKRASEHQQAQKSALWWTQRVTVNGICARAKKRTTRGERHKYTLVNNVNAGTRL</sequence>
<dbReference type="Proteomes" id="UP001066276">
    <property type="component" value="Chromosome 6"/>
</dbReference>
<evidence type="ECO:0000313" key="2">
    <source>
        <dbReference type="EMBL" id="KAJ1138756.1"/>
    </source>
</evidence>
<keyword evidence="3" id="KW-1185">Reference proteome</keyword>
<name>A0AAV7QDV1_PLEWA</name>
<comment type="caution">
    <text evidence="2">The sequence shown here is derived from an EMBL/GenBank/DDBJ whole genome shotgun (WGS) entry which is preliminary data.</text>
</comment>
<evidence type="ECO:0000313" key="3">
    <source>
        <dbReference type="Proteomes" id="UP001066276"/>
    </source>
</evidence>
<protein>
    <submittedName>
        <fullName evidence="2">Uncharacterized protein</fullName>
    </submittedName>
</protein>
<dbReference type="AlphaFoldDB" id="A0AAV7QDV1"/>
<feature type="region of interest" description="Disordered" evidence="1">
    <location>
        <begin position="1"/>
        <end position="23"/>
    </location>
</feature>
<proteinExistence type="predicted"/>
<gene>
    <name evidence="2" type="ORF">NDU88_005137</name>
</gene>
<dbReference type="EMBL" id="JANPWB010000010">
    <property type="protein sequence ID" value="KAJ1138756.1"/>
    <property type="molecule type" value="Genomic_DNA"/>
</dbReference>
<organism evidence="2 3">
    <name type="scientific">Pleurodeles waltl</name>
    <name type="common">Iberian ribbed newt</name>
    <dbReference type="NCBI Taxonomy" id="8319"/>
    <lineage>
        <taxon>Eukaryota</taxon>
        <taxon>Metazoa</taxon>
        <taxon>Chordata</taxon>
        <taxon>Craniata</taxon>
        <taxon>Vertebrata</taxon>
        <taxon>Euteleostomi</taxon>
        <taxon>Amphibia</taxon>
        <taxon>Batrachia</taxon>
        <taxon>Caudata</taxon>
        <taxon>Salamandroidea</taxon>
        <taxon>Salamandridae</taxon>
        <taxon>Pleurodelinae</taxon>
        <taxon>Pleurodeles</taxon>
    </lineage>
</organism>
<reference evidence="2" key="1">
    <citation type="journal article" date="2022" name="bioRxiv">
        <title>Sequencing and chromosome-scale assembly of the giantPleurodeles waltlgenome.</title>
        <authorList>
            <person name="Brown T."/>
            <person name="Elewa A."/>
            <person name="Iarovenko S."/>
            <person name="Subramanian E."/>
            <person name="Araus A.J."/>
            <person name="Petzold A."/>
            <person name="Susuki M."/>
            <person name="Suzuki K.-i.T."/>
            <person name="Hayashi T."/>
            <person name="Toyoda A."/>
            <person name="Oliveira C."/>
            <person name="Osipova E."/>
            <person name="Leigh N.D."/>
            <person name="Simon A."/>
            <person name="Yun M.H."/>
        </authorList>
    </citation>
    <scope>NUCLEOTIDE SEQUENCE</scope>
    <source>
        <strain evidence="2">20211129_DDA</strain>
        <tissue evidence="2">Liver</tissue>
    </source>
</reference>
<accession>A0AAV7QDV1</accession>